<evidence type="ECO:0000313" key="1">
    <source>
        <dbReference type="EMBL" id="KAF7809952.1"/>
    </source>
</evidence>
<reference evidence="1" key="1">
    <citation type="submission" date="2020-09" db="EMBL/GenBank/DDBJ databases">
        <title>Genome-Enabled Discovery of Anthraquinone Biosynthesis in Senna tora.</title>
        <authorList>
            <person name="Kang S.-H."/>
            <person name="Pandey R.P."/>
            <person name="Lee C.-M."/>
            <person name="Sim J.-S."/>
            <person name="Jeong J.-T."/>
            <person name="Choi B.-S."/>
            <person name="Jung M."/>
            <person name="Ginzburg D."/>
            <person name="Zhao K."/>
            <person name="Won S.Y."/>
            <person name="Oh T.-J."/>
            <person name="Yu Y."/>
            <person name="Kim N.-H."/>
            <person name="Lee O.R."/>
            <person name="Lee T.-H."/>
            <person name="Bashyal P."/>
            <person name="Kim T.-S."/>
            <person name="Lee W.-H."/>
            <person name="Kawkins C."/>
            <person name="Kim C.-K."/>
            <person name="Kim J.S."/>
            <person name="Ahn B.O."/>
            <person name="Rhee S.Y."/>
            <person name="Sohng J.K."/>
        </authorList>
    </citation>
    <scope>NUCLEOTIDE SEQUENCE</scope>
    <source>
        <tissue evidence="1">Leaf</tissue>
    </source>
</reference>
<keyword evidence="2" id="KW-1185">Reference proteome</keyword>
<comment type="caution">
    <text evidence="1">The sequence shown here is derived from an EMBL/GenBank/DDBJ whole genome shotgun (WGS) entry which is preliminary data.</text>
</comment>
<sequence length="168" mass="19180">MILASTISQLITTSNYAIKSREGLENQNLGYIVESLLEPGLLGPEPIVFRPNSVTMMHKEPQLVVQLPVLDSEPVHLKPQVLQMLLFSHPGPPRRLPVRYHPSPFPFLRDGRHAFRRCSTQPGPSRFELRDEFRAWAWTEARAQARAWAWVMTGSKTAIIEGKEWVTE</sequence>
<dbReference type="Proteomes" id="UP000634136">
    <property type="component" value="Unassembled WGS sequence"/>
</dbReference>
<protein>
    <submittedName>
        <fullName evidence="1">BZIP transcription factor</fullName>
    </submittedName>
</protein>
<gene>
    <name evidence="1" type="ORF">G2W53_036695</name>
</gene>
<organism evidence="1 2">
    <name type="scientific">Senna tora</name>
    <dbReference type="NCBI Taxonomy" id="362788"/>
    <lineage>
        <taxon>Eukaryota</taxon>
        <taxon>Viridiplantae</taxon>
        <taxon>Streptophyta</taxon>
        <taxon>Embryophyta</taxon>
        <taxon>Tracheophyta</taxon>
        <taxon>Spermatophyta</taxon>
        <taxon>Magnoliopsida</taxon>
        <taxon>eudicotyledons</taxon>
        <taxon>Gunneridae</taxon>
        <taxon>Pentapetalae</taxon>
        <taxon>rosids</taxon>
        <taxon>fabids</taxon>
        <taxon>Fabales</taxon>
        <taxon>Fabaceae</taxon>
        <taxon>Caesalpinioideae</taxon>
        <taxon>Cassia clade</taxon>
        <taxon>Senna</taxon>
    </lineage>
</organism>
<proteinExistence type="predicted"/>
<accession>A0A834SUG4</accession>
<name>A0A834SUG4_9FABA</name>
<dbReference type="AlphaFoldDB" id="A0A834SUG4"/>
<evidence type="ECO:0000313" key="2">
    <source>
        <dbReference type="Proteomes" id="UP000634136"/>
    </source>
</evidence>
<dbReference type="EMBL" id="JAAIUW010000011">
    <property type="protein sequence ID" value="KAF7809952.1"/>
    <property type="molecule type" value="Genomic_DNA"/>
</dbReference>